<comment type="caution">
    <text evidence="3">The sequence shown here is derived from an EMBL/GenBank/DDBJ whole genome shotgun (WGS) entry which is preliminary data.</text>
</comment>
<reference evidence="3 4" key="1">
    <citation type="submission" date="2017-09" db="EMBL/GenBank/DDBJ databases">
        <title>The Catabolism of 3,6-Dichlorosalicylic acid is Initiated by the Cytochrome P450 Monooxygenase DsmABC in Rhizorhabdus dicambivorans Ndbn-20.</title>
        <authorList>
            <person name="Na L."/>
        </authorList>
    </citation>
    <scope>NUCLEOTIDE SEQUENCE [LARGE SCALE GENOMIC DNA]</scope>
    <source>
        <strain evidence="3 4">Ndbn-20m</strain>
    </source>
</reference>
<dbReference type="Proteomes" id="UP000218934">
    <property type="component" value="Unassembled WGS sequence"/>
</dbReference>
<feature type="transmembrane region" description="Helical" evidence="2">
    <location>
        <begin position="49"/>
        <end position="75"/>
    </location>
</feature>
<dbReference type="EMBL" id="NWUF01000008">
    <property type="protein sequence ID" value="PCE42375.1"/>
    <property type="molecule type" value="Genomic_DNA"/>
</dbReference>
<feature type="transmembrane region" description="Helical" evidence="2">
    <location>
        <begin position="191"/>
        <end position="209"/>
    </location>
</feature>
<evidence type="ECO:0008006" key="5">
    <source>
        <dbReference type="Google" id="ProtNLM"/>
    </source>
</evidence>
<feature type="region of interest" description="Disordered" evidence="1">
    <location>
        <begin position="221"/>
        <end position="243"/>
    </location>
</feature>
<keyword evidence="4" id="KW-1185">Reference proteome</keyword>
<dbReference type="KEGG" id="rdi:CMV14_13525"/>
<dbReference type="OrthoDB" id="7552162at2"/>
<proteinExistence type="predicted"/>
<feature type="transmembrane region" description="Helical" evidence="2">
    <location>
        <begin position="81"/>
        <end position="99"/>
    </location>
</feature>
<dbReference type="InterPro" id="IPR009937">
    <property type="entry name" value="Phage_holin_3_6"/>
</dbReference>
<evidence type="ECO:0000256" key="2">
    <source>
        <dbReference type="SAM" id="Phobius"/>
    </source>
</evidence>
<evidence type="ECO:0000256" key="1">
    <source>
        <dbReference type="SAM" id="MobiDB-lite"/>
    </source>
</evidence>
<evidence type="ECO:0000313" key="3">
    <source>
        <dbReference type="EMBL" id="PCE42375.1"/>
    </source>
</evidence>
<accession>A0A2A4FY05</accession>
<protein>
    <recommendedName>
        <fullName evidence="5">Phage holin family protein</fullName>
    </recommendedName>
</protein>
<evidence type="ECO:0000313" key="4">
    <source>
        <dbReference type="Proteomes" id="UP000218934"/>
    </source>
</evidence>
<keyword evidence="2" id="KW-0812">Transmembrane</keyword>
<dbReference type="AlphaFoldDB" id="A0A2A4FY05"/>
<dbReference type="RefSeq" id="WP_066963392.1">
    <property type="nucleotide sequence ID" value="NZ_CP023449.1"/>
</dbReference>
<name>A0A2A4FY05_9SPHN</name>
<dbReference type="Pfam" id="PF07332">
    <property type="entry name" value="Phage_holin_3_6"/>
    <property type="match status" value="1"/>
</dbReference>
<keyword evidence="2" id="KW-0472">Membrane</keyword>
<gene>
    <name evidence="3" type="ORF">COO09_10255</name>
</gene>
<keyword evidence="2" id="KW-1133">Transmembrane helix</keyword>
<organism evidence="3 4">
    <name type="scientific">Rhizorhabdus dicambivorans</name>
    <dbReference type="NCBI Taxonomy" id="1850238"/>
    <lineage>
        <taxon>Bacteria</taxon>
        <taxon>Pseudomonadati</taxon>
        <taxon>Pseudomonadota</taxon>
        <taxon>Alphaproteobacteria</taxon>
        <taxon>Sphingomonadales</taxon>
        <taxon>Sphingomonadaceae</taxon>
        <taxon>Rhizorhabdus</taxon>
    </lineage>
</organism>
<sequence>MQTGQPEEQEPIGALLARLVEDGRALAKAELALFRTDFYRRIGRARTGALFLLIGAMMGQAAAVTFLVTLSFLLTPWLGRLGAASLSVLLGLGLAALLIRIGVRKLLLVVEDPEEDEDGDGLPDYPSPVDELFERVRLRSQAARNQLVETVGETQARLHPQALIADLADMMVDQAQAMSHRAVDAIRRRPVRATAAVIALLLVLIRPPLYGMMTGLARATRRRTASFTDKRAGNPAQDEEISA</sequence>